<reference evidence="3 4" key="1">
    <citation type="submission" date="2016-08" db="EMBL/GenBank/DDBJ databases">
        <title>Evolution of the type three secretion system and type three effector repertoires in Xanthomonas.</title>
        <authorList>
            <person name="Merda D."/>
            <person name="Briand M."/>
            <person name="Bosis E."/>
            <person name="Rousseau C."/>
            <person name="Portier P."/>
            <person name="Jacques M.-A."/>
            <person name="Fischer-Le Saux M."/>
        </authorList>
    </citation>
    <scope>NUCLEOTIDE SEQUENCE [LARGE SCALE GENOMIC DNA]</scope>
    <source>
        <strain evidence="3 4">CFBP 4691</strain>
    </source>
</reference>
<proteinExistence type="predicted"/>
<evidence type="ECO:0000256" key="2">
    <source>
        <dbReference type="SAM" id="MobiDB-lite"/>
    </source>
</evidence>
<comment type="caution">
    <text evidence="3">The sequence shown here is derived from an EMBL/GenBank/DDBJ whole genome shotgun (WGS) entry which is preliminary data.</text>
</comment>
<keyword evidence="1" id="KW-0175">Coiled coil</keyword>
<evidence type="ECO:0000256" key="1">
    <source>
        <dbReference type="SAM" id="Coils"/>
    </source>
</evidence>
<sequence>MQHNNVSGAMASALNPLGGARTDARDLAARLATQDAGRQANPFQNESLRVAYDRQLAYDRYVADRELTWKRLTDNLTPGRAEQELEERVRSIKQLAANPVLDEAGMQAKALRSFRERTGPGLAWDQAERDHKQLVASIREAKRELADWEKSHPIQAKVPSRERQALATGLERQQTALASAESTIKAGQKEWGKVGAQAIAEERGYQQQISEAKRMQQHIAPLRDHAVKHAKRLDNDLTRPTGRDLTRGLNR</sequence>
<accession>A0A2S6ZGP0</accession>
<gene>
    <name evidence="3" type="ORF">XthCFBP4691_07825</name>
</gene>
<evidence type="ECO:0000313" key="3">
    <source>
        <dbReference type="EMBL" id="PPT91427.1"/>
    </source>
</evidence>
<evidence type="ECO:0000313" key="4">
    <source>
        <dbReference type="Proteomes" id="UP000239898"/>
    </source>
</evidence>
<feature type="region of interest" description="Disordered" evidence="2">
    <location>
        <begin position="231"/>
        <end position="251"/>
    </location>
</feature>
<keyword evidence="4" id="KW-1185">Reference proteome</keyword>
<organism evidence="3 4">
    <name type="scientific">Xanthomonas theicola</name>
    <dbReference type="NCBI Taxonomy" id="56464"/>
    <lineage>
        <taxon>Bacteria</taxon>
        <taxon>Pseudomonadati</taxon>
        <taxon>Pseudomonadota</taxon>
        <taxon>Gammaproteobacteria</taxon>
        <taxon>Lysobacterales</taxon>
        <taxon>Lysobacteraceae</taxon>
        <taxon>Xanthomonas</taxon>
    </lineage>
</organism>
<dbReference type="EMBL" id="MIGX01000027">
    <property type="protein sequence ID" value="PPT91427.1"/>
    <property type="molecule type" value="Genomic_DNA"/>
</dbReference>
<dbReference type="Proteomes" id="UP000239898">
    <property type="component" value="Unassembled WGS sequence"/>
</dbReference>
<protein>
    <submittedName>
        <fullName evidence="3">Uncharacterized protein</fullName>
    </submittedName>
</protein>
<feature type="coiled-coil region" evidence="1">
    <location>
        <begin position="124"/>
        <end position="190"/>
    </location>
</feature>
<dbReference type="AlphaFoldDB" id="A0A2S6ZGP0"/>
<name>A0A2S6ZGP0_9XANT</name>